<dbReference type="EMBL" id="NPDU01000075">
    <property type="protein sequence ID" value="PJZ60144.1"/>
    <property type="molecule type" value="Genomic_DNA"/>
</dbReference>
<dbReference type="Proteomes" id="UP000232149">
    <property type="component" value="Unassembled WGS sequence"/>
</dbReference>
<dbReference type="Proteomes" id="UP000232188">
    <property type="component" value="Unassembled WGS sequence"/>
</dbReference>
<evidence type="ECO:0000313" key="3">
    <source>
        <dbReference type="Proteomes" id="UP000232149"/>
    </source>
</evidence>
<dbReference type="EMBL" id="NPDV01000013">
    <property type="protein sequence ID" value="PJZ52400.1"/>
    <property type="molecule type" value="Genomic_DNA"/>
</dbReference>
<gene>
    <name evidence="2" type="ORF">CH376_19895</name>
    <name evidence="1" type="ORF">CH380_14605</name>
</gene>
<organism evidence="1 4">
    <name type="scientific">Leptospira adleri</name>
    <dbReference type="NCBI Taxonomy" id="2023186"/>
    <lineage>
        <taxon>Bacteria</taxon>
        <taxon>Pseudomonadati</taxon>
        <taxon>Spirochaetota</taxon>
        <taxon>Spirochaetia</taxon>
        <taxon>Leptospirales</taxon>
        <taxon>Leptospiraceae</taxon>
        <taxon>Leptospira</taxon>
    </lineage>
</organism>
<sequence length="75" mass="8872">MFFDAATAGEVPDSCESESDFRRFFSGKWRIRLRIETNALRSTEKRIPKGNIQPKQDCKEFRRSCPLKKYNQNQI</sequence>
<protein>
    <submittedName>
        <fullName evidence="1">Uncharacterized protein</fullName>
    </submittedName>
</protein>
<keyword evidence="3" id="KW-1185">Reference proteome</keyword>
<comment type="caution">
    <text evidence="1">The sequence shown here is derived from an EMBL/GenBank/DDBJ whole genome shotgun (WGS) entry which is preliminary data.</text>
</comment>
<accession>A0A2M9YLT9</accession>
<name>A0A2M9YLT9_9LEPT</name>
<evidence type="ECO:0000313" key="2">
    <source>
        <dbReference type="EMBL" id="PJZ60144.1"/>
    </source>
</evidence>
<proteinExistence type="predicted"/>
<evidence type="ECO:0000313" key="1">
    <source>
        <dbReference type="EMBL" id="PJZ52400.1"/>
    </source>
</evidence>
<evidence type="ECO:0000313" key="4">
    <source>
        <dbReference type="Proteomes" id="UP000232188"/>
    </source>
</evidence>
<reference evidence="3 4" key="1">
    <citation type="submission" date="2017-07" db="EMBL/GenBank/DDBJ databases">
        <title>Leptospira spp. isolated from tropical soils.</title>
        <authorList>
            <person name="Thibeaux R."/>
            <person name="Iraola G."/>
            <person name="Ferres I."/>
            <person name="Bierque E."/>
            <person name="Girault D."/>
            <person name="Soupe-Gilbert M.-E."/>
            <person name="Picardeau M."/>
            <person name="Goarant C."/>
        </authorList>
    </citation>
    <scope>NUCLEOTIDE SEQUENCE [LARGE SCALE GENOMIC DNA]</scope>
    <source>
        <strain evidence="1 4">FH2-B-C1</strain>
        <strain evidence="2 3">FH2-B-D1</strain>
    </source>
</reference>
<dbReference type="AlphaFoldDB" id="A0A2M9YLT9"/>